<dbReference type="Gene3D" id="3.30.1380.10">
    <property type="match status" value="1"/>
</dbReference>
<dbReference type="RefSeq" id="WP_281898100.1">
    <property type="nucleotide sequence ID" value="NZ_BSDI01000019.1"/>
</dbReference>
<organism evidence="1 2">
    <name type="scientific">Phytohabitans aurantiacus</name>
    <dbReference type="NCBI Taxonomy" id="3016789"/>
    <lineage>
        <taxon>Bacteria</taxon>
        <taxon>Bacillati</taxon>
        <taxon>Actinomycetota</taxon>
        <taxon>Actinomycetes</taxon>
        <taxon>Micromonosporales</taxon>
        <taxon>Micromonosporaceae</taxon>
    </lineage>
</organism>
<evidence type="ECO:0000313" key="2">
    <source>
        <dbReference type="Proteomes" id="UP001144280"/>
    </source>
</evidence>
<reference evidence="1" key="1">
    <citation type="submission" date="2022-12" db="EMBL/GenBank/DDBJ databases">
        <title>New Phytohabitans aurantiacus sp. RD004123 nov., an actinomycete isolated from soil.</title>
        <authorList>
            <person name="Triningsih D.W."/>
            <person name="Harunari E."/>
            <person name="Igarashi Y."/>
        </authorList>
    </citation>
    <scope>NUCLEOTIDE SEQUENCE</scope>
    <source>
        <strain evidence="1">RD004123</strain>
    </source>
</reference>
<comment type="caution">
    <text evidence="1">The sequence shown here is derived from an EMBL/GenBank/DDBJ whole genome shotgun (WGS) entry which is preliminary data.</text>
</comment>
<accession>A0ABQ5QWP0</accession>
<sequence>MPTELAFQADTMIQPGDPVSLGRALVRPYERIRLLALCPYDAQADVEVVLTHVVGEGGAGPLDRIVLVPGSLLNRVYDVPGEVLAVTATSMADAPTGAIVYLWGFRSGEGSPPAPPRPAPVTALRISAVLGDGAGTVLEPLGAGVLVAVDGGPIEMTDDSGEVTVPVEPGTHQIKADLPSMLVGITAAEAVAGSTTKVTIALVESADRTEPVDLNVAELVNGALPLDAATITIGFARPDGSPVHIETAVQVEASAAGTVEDLTDYFTVDGGTLIATGASATNVVAVIAGLTSDARLYARAMDADGHVYEDDVVVGAGVYRVEGLLVAPASAIDLPLTGLTISSESANGTQNQVESAADGTFLLADRPGGMIAVRVATEHDGRVFTAEALFPVDGDKQLTVRPLTTADVQAGVAEFEVVSLAPPPLSRSAARSEPDTPAPITALSADASVSVTAVGEGQRVTAVETVTVPQGTGTVLLDYAVSTAEYPKWVLEQSRFNDTWDVLLLADGGTVLFRLGRWVNSQLWTAPTWNATGGTGTYQEEIDVSALTADADAGLTLRASATNIGDDLLPTQLVAAIAAVRRFAIESVDWPDPDRFVSIPRPGVNNTFPRRLSVQYAKPEDYQLTGLTVELLDSTGTALQTIFDGGLDSPRVTLVGDDRLEVFVTFDPGAPACEVESTPPPSDTVGYRVVLRGTDENGAAKETDPKDHTGLVALWRMPDNMPRYSRRELGGDDWSRRFTYEWLDAHRLTITAVNDISGEHGGYFNPHTSHRQGYDMDVFHPLPLLPPGSSGGQNYFALAALSRRTLAGDQVALGQLKGWVAYTRQWLDAMIADPDVLKMWYLHGFGDTFSGVTELRAGWGEELLTSGGYAGPGGHTIDLGLGWWPNRTSTKIGFDNGHNDHVHVRLRPAP</sequence>
<evidence type="ECO:0000313" key="1">
    <source>
        <dbReference type="EMBL" id="GLH98859.1"/>
    </source>
</evidence>
<dbReference type="EMBL" id="BSDI01000019">
    <property type="protein sequence ID" value="GLH98859.1"/>
    <property type="molecule type" value="Genomic_DNA"/>
</dbReference>
<gene>
    <name evidence="1" type="ORF">Pa4123_41340</name>
</gene>
<evidence type="ECO:0008006" key="3">
    <source>
        <dbReference type="Google" id="ProtNLM"/>
    </source>
</evidence>
<name>A0ABQ5QWP0_9ACTN</name>
<keyword evidence="2" id="KW-1185">Reference proteome</keyword>
<dbReference type="InterPro" id="IPR009045">
    <property type="entry name" value="Zn_M74/Hedgehog-like"/>
</dbReference>
<dbReference type="Proteomes" id="UP001144280">
    <property type="component" value="Unassembled WGS sequence"/>
</dbReference>
<protein>
    <recommendedName>
        <fullName evidence="3">Carboxypeptidase regulatory-like domain-containing protein</fullName>
    </recommendedName>
</protein>
<proteinExistence type="predicted"/>